<dbReference type="AlphaFoldDB" id="I1DZ99"/>
<dbReference type="Proteomes" id="UP000004374">
    <property type="component" value="Unassembled WGS sequence"/>
</dbReference>
<proteinExistence type="predicted"/>
<sequence>MLLEQHQLPPDIVLKALALVKQDYIAKQRQQQQSGCE</sequence>
<accession>I1DZ99</accession>
<protein>
    <submittedName>
        <fullName evidence="1">Uncharacterized protein</fullName>
    </submittedName>
</protein>
<organism evidence="1 2">
    <name type="scientific">Rheinheimera nanhaiensis E407-8</name>
    <dbReference type="NCBI Taxonomy" id="562729"/>
    <lineage>
        <taxon>Bacteria</taxon>
        <taxon>Pseudomonadati</taxon>
        <taxon>Pseudomonadota</taxon>
        <taxon>Gammaproteobacteria</taxon>
        <taxon>Chromatiales</taxon>
        <taxon>Chromatiaceae</taxon>
        <taxon>Rheinheimera</taxon>
    </lineage>
</organism>
<gene>
    <name evidence="1" type="ORF">RNAN_2379</name>
</gene>
<evidence type="ECO:0000313" key="1">
    <source>
        <dbReference type="EMBL" id="GAB59377.1"/>
    </source>
</evidence>
<name>I1DZ99_9GAMM</name>
<keyword evidence="2" id="KW-1185">Reference proteome</keyword>
<evidence type="ECO:0000313" key="2">
    <source>
        <dbReference type="Proteomes" id="UP000004374"/>
    </source>
</evidence>
<dbReference type="EMBL" id="BAFK01000012">
    <property type="protein sequence ID" value="GAB59377.1"/>
    <property type="molecule type" value="Genomic_DNA"/>
</dbReference>
<dbReference type="InterPro" id="IPR019630">
    <property type="entry name" value="DUF2496_YbaM-rel"/>
</dbReference>
<dbReference type="Pfam" id="PF10689">
    <property type="entry name" value="DUF2496"/>
    <property type="match status" value="1"/>
</dbReference>
<reference evidence="1 2" key="1">
    <citation type="journal article" date="2012" name="J. Bacteriol.">
        <title>Genome Sequence of the Protease-Producing Bacterium Rheinheimera nanhaiensis E407-8T, Isolated from Deep-Sea Sediment of the South China Sea.</title>
        <authorList>
            <person name="Zhang X.-Y."/>
            <person name="Zhang Y.-J."/>
            <person name="Qin Q.-L."/>
            <person name="Xie B.-B."/>
            <person name="Chen X.-L."/>
            <person name="Zhou B.-C."/>
            <person name="Zhang Y.-Z."/>
        </authorList>
    </citation>
    <scope>NUCLEOTIDE SEQUENCE [LARGE SCALE GENOMIC DNA]</scope>
    <source>
        <strain evidence="1 2">E407-8</strain>
    </source>
</reference>
<comment type="caution">
    <text evidence="1">The sequence shown here is derived from an EMBL/GenBank/DDBJ whole genome shotgun (WGS) entry which is preliminary data.</text>
</comment>